<dbReference type="SUPFAM" id="SSF53098">
    <property type="entry name" value="Ribonuclease H-like"/>
    <property type="match status" value="1"/>
</dbReference>
<protein>
    <recommendedName>
        <fullName evidence="1">RNase H type-1 domain-containing protein</fullName>
    </recommendedName>
</protein>
<reference evidence="2" key="2">
    <citation type="submission" date="2021-03" db="UniProtKB">
        <authorList>
            <consortium name="EnsemblPlants"/>
        </authorList>
    </citation>
    <scope>IDENTIFICATION</scope>
</reference>
<dbReference type="Gene3D" id="3.30.420.10">
    <property type="entry name" value="Ribonuclease H-like superfamily/Ribonuclease H"/>
    <property type="match status" value="1"/>
</dbReference>
<dbReference type="InterPro" id="IPR002156">
    <property type="entry name" value="RNaseH_domain"/>
</dbReference>
<accession>A0A803P4J2</accession>
<dbReference type="PANTHER" id="PTHR47074">
    <property type="entry name" value="BNAC02G40300D PROTEIN"/>
    <property type="match status" value="1"/>
</dbReference>
<dbReference type="InterPro" id="IPR012337">
    <property type="entry name" value="RNaseH-like_sf"/>
</dbReference>
<evidence type="ECO:0000313" key="3">
    <source>
        <dbReference type="Proteomes" id="UP000596661"/>
    </source>
</evidence>
<dbReference type="InterPro" id="IPR052929">
    <property type="entry name" value="RNase_H-like_EbsB-rel"/>
</dbReference>
<reference evidence="2" key="1">
    <citation type="submission" date="2018-11" db="EMBL/GenBank/DDBJ databases">
        <authorList>
            <person name="Grassa J C."/>
        </authorList>
    </citation>
    <scope>NUCLEOTIDE SEQUENCE [LARGE SCALE GENOMIC DNA]</scope>
</reference>
<dbReference type="GO" id="GO:0003676">
    <property type="term" value="F:nucleic acid binding"/>
    <property type="evidence" value="ECO:0007669"/>
    <property type="project" value="InterPro"/>
</dbReference>
<sequence length="218" mass="23911">MERMFGHSKTMAPTFEVFSANHEEDNDNCWVSEFILPSVHNVKSGYSLAWSLQVDEGVVYLSQLIHWLNGVWNLAMTPKVKAGSLKLNVDAAIDGETSTISLGALVRDSDGFPLGCFAKPLTGFFSPKEAEALAIPYVLKWCLELGFFVSFVESDAEIIVNLVNSSLECASQWGCIVRSIRSLLSVFSGACLLHVMRNGNTAAHGLARYALQMENEVS</sequence>
<dbReference type="Pfam" id="PF13456">
    <property type="entry name" value="RVT_3"/>
    <property type="match status" value="1"/>
</dbReference>
<dbReference type="CDD" id="cd06222">
    <property type="entry name" value="RNase_H_like"/>
    <property type="match status" value="1"/>
</dbReference>
<dbReference type="AlphaFoldDB" id="A0A803P4J2"/>
<dbReference type="Proteomes" id="UP000596661">
    <property type="component" value="Chromosome 3"/>
</dbReference>
<name>A0A803P4J2_CANSA</name>
<dbReference type="InterPro" id="IPR036397">
    <property type="entry name" value="RNaseH_sf"/>
</dbReference>
<evidence type="ECO:0000259" key="1">
    <source>
        <dbReference type="Pfam" id="PF13456"/>
    </source>
</evidence>
<dbReference type="GO" id="GO:0004523">
    <property type="term" value="F:RNA-DNA hybrid ribonuclease activity"/>
    <property type="evidence" value="ECO:0007669"/>
    <property type="project" value="InterPro"/>
</dbReference>
<feature type="domain" description="RNase H type-1" evidence="1">
    <location>
        <begin position="88"/>
        <end position="210"/>
    </location>
</feature>
<dbReference type="PANTHER" id="PTHR47074:SF48">
    <property type="entry name" value="POLYNUCLEOTIDYL TRANSFERASE, RIBONUCLEASE H-LIKE SUPERFAMILY PROTEIN"/>
    <property type="match status" value="1"/>
</dbReference>
<proteinExistence type="predicted"/>
<dbReference type="EnsemblPlants" id="evm.model.03.1243">
    <property type="protein sequence ID" value="cds.evm.model.03.1243"/>
    <property type="gene ID" value="evm.TU.03.1243"/>
</dbReference>
<dbReference type="Gramene" id="evm.model.03.1243">
    <property type="protein sequence ID" value="cds.evm.model.03.1243"/>
    <property type="gene ID" value="evm.TU.03.1243"/>
</dbReference>
<keyword evidence="3" id="KW-1185">Reference proteome</keyword>
<dbReference type="EMBL" id="UZAU01000290">
    <property type="status" value="NOT_ANNOTATED_CDS"/>
    <property type="molecule type" value="Genomic_DNA"/>
</dbReference>
<evidence type="ECO:0000313" key="2">
    <source>
        <dbReference type="EnsemblPlants" id="cds.evm.model.03.1243"/>
    </source>
</evidence>
<organism evidence="2 3">
    <name type="scientific">Cannabis sativa</name>
    <name type="common">Hemp</name>
    <name type="synonym">Marijuana</name>
    <dbReference type="NCBI Taxonomy" id="3483"/>
    <lineage>
        <taxon>Eukaryota</taxon>
        <taxon>Viridiplantae</taxon>
        <taxon>Streptophyta</taxon>
        <taxon>Embryophyta</taxon>
        <taxon>Tracheophyta</taxon>
        <taxon>Spermatophyta</taxon>
        <taxon>Magnoliopsida</taxon>
        <taxon>eudicotyledons</taxon>
        <taxon>Gunneridae</taxon>
        <taxon>Pentapetalae</taxon>
        <taxon>rosids</taxon>
        <taxon>fabids</taxon>
        <taxon>Rosales</taxon>
        <taxon>Cannabaceae</taxon>
        <taxon>Cannabis</taxon>
    </lineage>
</organism>
<dbReference type="InterPro" id="IPR044730">
    <property type="entry name" value="RNase_H-like_dom_plant"/>
</dbReference>